<evidence type="ECO:0000256" key="1">
    <source>
        <dbReference type="SAM" id="MobiDB-lite"/>
    </source>
</evidence>
<evidence type="ECO:0000313" key="4">
    <source>
        <dbReference type="EMBL" id="MXN65729.1"/>
    </source>
</evidence>
<accession>A0A7X3S8F4</accession>
<name>A0A7X3S8F4_9HYPH</name>
<feature type="transmembrane region" description="Helical" evidence="2">
    <location>
        <begin position="40"/>
        <end position="59"/>
    </location>
</feature>
<feature type="region of interest" description="Disordered" evidence="1">
    <location>
        <begin position="1"/>
        <end position="23"/>
    </location>
</feature>
<gene>
    <name evidence="4" type="ORF">GR183_12510</name>
</gene>
<feature type="region of interest" description="Disordered" evidence="1">
    <location>
        <begin position="156"/>
        <end position="183"/>
    </location>
</feature>
<proteinExistence type="predicted"/>
<dbReference type="Proteomes" id="UP000433101">
    <property type="component" value="Unassembled WGS sequence"/>
</dbReference>
<sequence length="273" mass="28860">MARRTANSKARPNRKNRSSADLADQIDGTNARSIVFDNPVIAGGWLVMLLTVAIIIANATSFQSEPHPAPLFSTRDAAPLAADQTQSSRAPAYSLLVHDAQLELRRLGFYEGLLDGIKGPATDRAVRAYQRSRSLSDTGKISAALVARLSLDTGEASGGLPSGESVPVPQSAPTTLGTPLPPADVPVSPVTGSSGIPRPASQPEGDRRILQAQSILADLGYGPVAVDGLMGDETASAIRRFELDRGLPITGSLNDRVSEELERMSGRKLVDRF</sequence>
<keyword evidence="2" id="KW-0472">Membrane</keyword>
<evidence type="ECO:0000313" key="5">
    <source>
        <dbReference type="Proteomes" id="UP000433101"/>
    </source>
</evidence>
<dbReference type="SUPFAM" id="SSF47090">
    <property type="entry name" value="PGBD-like"/>
    <property type="match status" value="2"/>
</dbReference>
<reference evidence="4 5" key="1">
    <citation type="submission" date="2019-12" db="EMBL/GenBank/DDBJ databases">
        <authorList>
            <person name="Li M."/>
        </authorList>
    </citation>
    <scope>NUCLEOTIDE SEQUENCE [LARGE SCALE GENOMIC DNA]</scope>
    <source>
        <strain evidence="4 5">GBMRC 2046</strain>
    </source>
</reference>
<dbReference type="Gene3D" id="1.10.101.10">
    <property type="entry name" value="PGBD-like superfamily/PGBD"/>
    <property type="match status" value="2"/>
</dbReference>
<keyword evidence="2" id="KW-0812">Transmembrane</keyword>
<dbReference type="Pfam" id="PF01471">
    <property type="entry name" value="PG_binding_1"/>
    <property type="match status" value="2"/>
</dbReference>
<comment type="caution">
    <text evidence="4">The sequence shown here is derived from an EMBL/GenBank/DDBJ whole genome shotgun (WGS) entry which is preliminary data.</text>
</comment>
<keyword evidence="2" id="KW-1133">Transmembrane helix</keyword>
<dbReference type="InterPro" id="IPR002477">
    <property type="entry name" value="Peptidoglycan-bd-like"/>
</dbReference>
<organism evidence="4 5">
    <name type="scientific">Stappia sediminis</name>
    <dbReference type="NCBI Taxonomy" id="2692190"/>
    <lineage>
        <taxon>Bacteria</taxon>
        <taxon>Pseudomonadati</taxon>
        <taxon>Pseudomonadota</taxon>
        <taxon>Alphaproteobacteria</taxon>
        <taxon>Hyphomicrobiales</taxon>
        <taxon>Stappiaceae</taxon>
        <taxon>Stappia</taxon>
    </lineage>
</organism>
<keyword evidence="5" id="KW-1185">Reference proteome</keyword>
<dbReference type="AlphaFoldDB" id="A0A7X3S8F4"/>
<dbReference type="EMBL" id="WUMV01000006">
    <property type="protein sequence ID" value="MXN65729.1"/>
    <property type="molecule type" value="Genomic_DNA"/>
</dbReference>
<evidence type="ECO:0000256" key="2">
    <source>
        <dbReference type="SAM" id="Phobius"/>
    </source>
</evidence>
<dbReference type="InterPro" id="IPR036366">
    <property type="entry name" value="PGBDSf"/>
</dbReference>
<feature type="domain" description="Peptidoglycan binding-like" evidence="3">
    <location>
        <begin position="97"/>
        <end position="149"/>
    </location>
</feature>
<dbReference type="RefSeq" id="WP_160775986.1">
    <property type="nucleotide sequence ID" value="NZ_WUMV01000006.1"/>
</dbReference>
<dbReference type="InterPro" id="IPR036365">
    <property type="entry name" value="PGBD-like_sf"/>
</dbReference>
<feature type="compositionally biased region" description="Polar residues" evidence="1">
    <location>
        <begin position="1"/>
        <end position="10"/>
    </location>
</feature>
<evidence type="ECO:0000259" key="3">
    <source>
        <dbReference type="Pfam" id="PF01471"/>
    </source>
</evidence>
<protein>
    <submittedName>
        <fullName evidence="4">Peptidoglycan-binding protein</fullName>
    </submittedName>
</protein>
<feature type="domain" description="Peptidoglycan binding-like" evidence="3">
    <location>
        <begin position="209"/>
        <end position="256"/>
    </location>
</feature>